<dbReference type="EMBL" id="PDVP01000005">
    <property type="protein sequence ID" value="PHP67000.1"/>
    <property type="molecule type" value="Genomic_DNA"/>
</dbReference>
<organism evidence="3 4">
    <name type="scientific">Zhengella mangrovi</name>
    <dbReference type="NCBI Taxonomy" id="1982044"/>
    <lineage>
        <taxon>Bacteria</taxon>
        <taxon>Pseudomonadati</taxon>
        <taxon>Pseudomonadota</taxon>
        <taxon>Alphaproteobacteria</taxon>
        <taxon>Hyphomicrobiales</taxon>
        <taxon>Notoacmeibacteraceae</taxon>
        <taxon>Zhengella</taxon>
    </lineage>
</organism>
<dbReference type="AlphaFoldDB" id="A0A2G1QNG3"/>
<proteinExistence type="predicted"/>
<feature type="domain" description="Creatinase N-terminal" evidence="2">
    <location>
        <begin position="16"/>
        <end position="160"/>
    </location>
</feature>
<dbReference type="Gene3D" id="3.90.230.10">
    <property type="entry name" value="Creatinase/methionine aminopeptidase superfamily"/>
    <property type="match status" value="1"/>
</dbReference>
<dbReference type="InterPro" id="IPR050659">
    <property type="entry name" value="Peptidase_M24B"/>
</dbReference>
<dbReference type="Pfam" id="PF01321">
    <property type="entry name" value="Creatinase_N"/>
    <property type="match status" value="1"/>
</dbReference>
<dbReference type="Pfam" id="PF00557">
    <property type="entry name" value="Peptidase_M24"/>
    <property type="match status" value="1"/>
</dbReference>
<dbReference type="InterPro" id="IPR029149">
    <property type="entry name" value="Creatin/AminoP/Spt16_N"/>
</dbReference>
<dbReference type="PANTHER" id="PTHR46112">
    <property type="entry name" value="AMINOPEPTIDASE"/>
    <property type="match status" value="1"/>
</dbReference>
<evidence type="ECO:0000259" key="1">
    <source>
        <dbReference type="Pfam" id="PF00557"/>
    </source>
</evidence>
<evidence type="ECO:0000259" key="2">
    <source>
        <dbReference type="Pfam" id="PF01321"/>
    </source>
</evidence>
<comment type="caution">
    <text evidence="3">The sequence shown here is derived from an EMBL/GenBank/DDBJ whole genome shotgun (WGS) entry which is preliminary data.</text>
</comment>
<accession>A0A2G1QNG3</accession>
<dbReference type="RefSeq" id="WP_099306320.1">
    <property type="nucleotide sequence ID" value="NZ_PDVP01000005.1"/>
</dbReference>
<dbReference type="SUPFAM" id="SSF55920">
    <property type="entry name" value="Creatinase/aminopeptidase"/>
    <property type="match status" value="1"/>
</dbReference>
<dbReference type="OrthoDB" id="9761809at2"/>
<dbReference type="InterPro" id="IPR000587">
    <property type="entry name" value="Creatinase_N"/>
</dbReference>
<dbReference type="PANTHER" id="PTHR46112:SF2">
    <property type="entry name" value="XAA-PRO AMINOPEPTIDASE P-RELATED"/>
    <property type="match status" value="1"/>
</dbReference>
<evidence type="ECO:0000313" key="4">
    <source>
        <dbReference type="Proteomes" id="UP000221168"/>
    </source>
</evidence>
<dbReference type="Gene3D" id="3.40.350.10">
    <property type="entry name" value="Creatinase/prolidase N-terminal domain"/>
    <property type="match status" value="1"/>
</dbReference>
<keyword evidence="3" id="KW-0378">Hydrolase</keyword>
<dbReference type="InterPro" id="IPR000994">
    <property type="entry name" value="Pept_M24"/>
</dbReference>
<dbReference type="Proteomes" id="UP000221168">
    <property type="component" value="Unassembled WGS sequence"/>
</dbReference>
<dbReference type="SUPFAM" id="SSF53092">
    <property type="entry name" value="Creatinase/prolidase N-terminal domain"/>
    <property type="match status" value="1"/>
</dbReference>
<name>A0A2G1QNG3_9HYPH</name>
<evidence type="ECO:0000313" key="3">
    <source>
        <dbReference type="EMBL" id="PHP67000.1"/>
    </source>
</evidence>
<reference evidence="3 4" key="1">
    <citation type="submission" date="2017-10" db="EMBL/GenBank/DDBJ databases">
        <title>Sedimentibacterium mangrovi gen. nov., sp. nov., a novel member of family Phyllobacteriacea isolated from mangrove sediment.</title>
        <authorList>
            <person name="Liao H."/>
            <person name="Tian Y."/>
        </authorList>
    </citation>
    <scope>NUCLEOTIDE SEQUENCE [LARGE SCALE GENOMIC DNA]</scope>
    <source>
        <strain evidence="3 4">X9-2-2</strain>
    </source>
</reference>
<sequence>MSAIHLPFEKAEYERRLARVREAMVAQQMDLLFIEDPSNMAWLTGYDGWSFYVHQGVLVFLDEDPIWWGRSQDSNGALRTVWMDDSRVAWYPDHYVQSTLCHPMELLAAMIRDRGYGASRIGLELENYYFSAKAFLVLQNELPDALLADATALVNWQRAVKSEPEIAFMRKAARISEKIIDYIVERVEPGVKKSEVVAEIYGKAIRGTDEDWGDYPAIVPLLPSGSDAAAPHLTWDGRVFEKDMATFFEIAGCYRRYHAPFCRTVFLGTPPDYFRRAEEALVEGLEAGLDAARAGNTAADIARALAMPLERAGIERSARAGYPIGISYPPDWGERTISIREGDETVLEPGMTFHFMPGLWMNDWGLEITESILIKDKGPAECLCDRPRQLFVKE</sequence>
<dbReference type="CDD" id="cd01066">
    <property type="entry name" value="APP_MetAP"/>
    <property type="match status" value="1"/>
</dbReference>
<gene>
    <name evidence="3" type="ORF">CSC94_10605</name>
</gene>
<protein>
    <submittedName>
        <fullName evidence="3">Ectoine hydrolase DoeA</fullName>
    </submittedName>
</protein>
<keyword evidence="4" id="KW-1185">Reference proteome</keyword>
<feature type="domain" description="Peptidase M24" evidence="1">
    <location>
        <begin position="168"/>
        <end position="375"/>
    </location>
</feature>
<dbReference type="GO" id="GO:0016787">
    <property type="term" value="F:hydrolase activity"/>
    <property type="evidence" value="ECO:0007669"/>
    <property type="project" value="UniProtKB-KW"/>
</dbReference>
<dbReference type="InterPro" id="IPR036005">
    <property type="entry name" value="Creatinase/aminopeptidase-like"/>
</dbReference>